<comment type="caution">
    <text evidence="2">The sequence shown here is derived from an EMBL/GenBank/DDBJ whole genome shotgun (WGS) entry which is preliminary data.</text>
</comment>
<organism evidence="2 3">
    <name type="scientific">Bacillus cabrialesii subsp. tritici</name>
    <dbReference type="NCBI Taxonomy" id="2944916"/>
    <lineage>
        <taxon>Bacteria</taxon>
        <taxon>Bacillati</taxon>
        <taxon>Bacillota</taxon>
        <taxon>Bacilli</taxon>
        <taxon>Bacillales</taxon>
        <taxon>Bacillaceae</taxon>
        <taxon>Bacillus</taxon>
        <taxon>Bacillus cabrialesii</taxon>
    </lineage>
</organism>
<sequence length="42" mass="4130">MKKVFIGLTIVAALAVAFVAGQHIQVDTASGSVSVASASRGA</sequence>
<keyword evidence="3" id="KW-1185">Reference proteome</keyword>
<evidence type="ECO:0000313" key="3">
    <source>
        <dbReference type="Proteomes" id="UP001177121"/>
    </source>
</evidence>
<feature type="signal peptide" evidence="1">
    <location>
        <begin position="1"/>
        <end position="19"/>
    </location>
</feature>
<dbReference type="Proteomes" id="UP001177121">
    <property type="component" value="Unassembled WGS sequence"/>
</dbReference>
<evidence type="ECO:0000256" key="1">
    <source>
        <dbReference type="SAM" id="SignalP"/>
    </source>
</evidence>
<keyword evidence="1" id="KW-0732">Signal</keyword>
<dbReference type="NCBIfam" id="NF033802">
    <property type="entry name" value="AimP_fam"/>
    <property type="match status" value="1"/>
</dbReference>
<dbReference type="EMBL" id="JAHBMK020000001">
    <property type="protein sequence ID" value="MDO8226440.1"/>
    <property type="molecule type" value="Genomic_DNA"/>
</dbReference>
<evidence type="ECO:0000313" key="2">
    <source>
        <dbReference type="EMBL" id="MDO8226440.1"/>
    </source>
</evidence>
<accession>A0ABT9DP35</accession>
<gene>
    <name evidence="2" type="ORF">KHP33_016635</name>
</gene>
<proteinExistence type="predicted"/>
<protein>
    <submittedName>
        <fullName evidence="2">Lysogeny pheromone AimP family peptide</fullName>
    </submittedName>
</protein>
<dbReference type="RefSeq" id="WP_213401346.1">
    <property type="nucleotide sequence ID" value="NZ_JAHBMK020000001.1"/>
</dbReference>
<feature type="chain" id="PRO_5045055381" evidence="1">
    <location>
        <begin position="20"/>
        <end position="42"/>
    </location>
</feature>
<name>A0ABT9DP35_9BACI</name>
<reference evidence="2" key="1">
    <citation type="submission" date="2023-07" db="EMBL/GenBank/DDBJ databases">
        <title>Biological control against Fusarium languescens, the causal agent of wilt in Jalapeno peppers, by a novel bacterial subspecies: Bacillus cabrialesii subsp. tritici TSO2.</title>
        <authorList>
            <person name="Montoya-Martinez A.C."/>
            <person name="Figueroa-Brambila K.M."/>
            <person name="Escalante-Beltran A."/>
            <person name="Lopez-Montoya N.D."/>
            <person name="Valenzuela-Ruiz V."/>
            <person name="Parra-Cota F.I."/>
            <person name="Estrada Alvarado M.I."/>
            <person name="De Los Santos Villalobos S."/>
        </authorList>
    </citation>
    <scope>NUCLEOTIDE SEQUENCE</scope>
    <source>
        <strain evidence="2">TSO2</strain>
    </source>
</reference>